<evidence type="ECO:0000313" key="3">
    <source>
        <dbReference type="EMBL" id="GEB20516.1"/>
    </source>
</evidence>
<dbReference type="Pfam" id="PF04480">
    <property type="entry name" value="DUF559"/>
    <property type="match status" value="1"/>
</dbReference>
<dbReference type="AlphaFoldDB" id="A0A4Y3NMW1"/>
<comment type="caution">
    <text evidence="3">The sequence shown here is derived from an EMBL/GenBank/DDBJ whole genome shotgun (WGS) entry which is preliminary data.</text>
</comment>
<accession>A0A4Y3NMW1</accession>
<dbReference type="Gene3D" id="3.40.960.10">
    <property type="entry name" value="VSR Endonuclease"/>
    <property type="match status" value="1"/>
</dbReference>
<feature type="domain" description="DUF559" evidence="2">
    <location>
        <begin position="188"/>
        <end position="267"/>
    </location>
</feature>
<name>A0A4Y3NMW1_PAEAU</name>
<dbReference type="InterPro" id="IPR007569">
    <property type="entry name" value="DUF559"/>
</dbReference>
<proteinExistence type="predicted"/>
<feature type="compositionally biased region" description="Polar residues" evidence="1">
    <location>
        <begin position="286"/>
        <end position="301"/>
    </location>
</feature>
<organism evidence="3 4">
    <name type="scientific">Paenarthrobacter aurescens</name>
    <name type="common">Arthrobacter aurescens</name>
    <dbReference type="NCBI Taxonomy" id="43663"/>
    <lineage>
        <taxon>Bacteria</taxon>
        <taxon>Bacillati</taxon>
        <taxon>Actinomycetota</taxon>
        <taxon>Actinomycetes</taxon>
        <taxon>Micrococcales</taxon>
        <taxon>Micrococcaceae</taxon>
        <taxon>Paenarthrobacter</taxon>
    </lineage>
</organism>
<dbReference type="Proteomes" id="UP000317715">
    <property type="component" value="Unassembled WGS sequence"/>
</dbReference>
<gene>
    <name evidence="3" type="ORF">AAU01_32710</name>
</gene>
<dbReference type="GeneID" id="97300038"/>
<dbReference type="EMBL" id="BJMD01000022">
    <property type="protein sequence ID" value="GEB20516.1"/>
    <property type="molecule type" value="Genomic_DNA"/>
</dbReference>
<evidence type="ECO:0000256" key="1">
    <source>
        <dbReference type="SAM" id="MobiDB-lite"/>
    </source>
</evidence>
<reference evidence="3 4" key="1">
    <citation type="submission" date="2019-06" db="EMBL/GenBank/DDBJ databases">
        <title>Whole genome shotgun sequence of Paenarthrobacter aurescens NBRC 12136.</title>
        <authorList>
            <person name="Hosoyama A."/>
            <person name="Uohara A."/>
            <person name="Ohji S."/>
            <person name="Ichikawa N."/>
        </authorList>
    </citation>
    <scope>NUCLEOTIDE SEQUENCE [LARGE SCALE GENOMIC DNA]</scope>
    <source>
        <strain evidence="3 4">NBRC 12136</strain>
    </source>
</reference>
<dbReference type="RefSeq" id="WP_141285345.1">
    <property type="nucleotide sequence ID" value="NZ_BJMD01000022.1"/>
</dbReference>
<evidence type="ECO:0000313" key="4">
    <source>
        <dbReference type="Proteomes" id="UP000317715"/>
    </source>
</evidence>
<keyword evidence="4" id="KW-1185">Reference proteome</keyword>
<dbReference type="OrthoDB" id="5144556at2"/>
<protein>
    <recommendedName>
        <fullName evidence="2">DUF559 domain-containing protein</fullName>
    </recommendedName>
</protein>
<evidence type="ECO:0000259" key="2">
    <source>
        <dbReference type="Pfam" id="PF04480"/>
    </source>
</evidence>
<sequence length="301" mass="33268">MDALQYLEKVGGVARTGQLLAAGYSRRDLARLPSQGAKQPRRGIFILAEHRPEFATALRYNSYVSCASAAEHYGLWIRKAPELHHLACNHGHGTGFVRHRTIRFDPHPSLPIAAVEDVVLHAMACLEAPASTAMAVSAIRLHGVPLDLLKEQLRGDRSRPVLNALKDLDLRAESIVEVDTQHLLRTHGIAFDAQVAIPGIGRVDLLLEEFLIVEVDGFAFHSDRKSLRNDLARNNASTINGYLVLRYAPEVIWFEPERVIAEIRAVLELRRDAPAQFPGDLARPSPGSSGPATLPRFQNRS</sequence>
<feature type="region of interest" description="Disordered" evidence="1">
    <location>
        <begin position="277"/>
        <end position="301"/>
    </location>
</feature>